<dbReference type="InterPro" id="IPR009060">
    <property type="entry name" value="UBA-like_sf"/>
</dbReference>
<dbReference type="InterPro" id="IPR023313">
    <property type="entry name" value="UBQ-conjugating_AS"/>
</dbReference>
<evidence type="ECO:0000313" key="11">
    <source>
        <dbReference type="WBParaSite" id="ACRNAN_Path_782.g2956.t1"/>
    </source>
</evidence>
<dbReference type="PROSITE" id="PS50127">
    <property type="entry name" value="UBC_2"/>
    <property type="match status" value="1"/>
</dbReference>
<dbReference type="InterPro" id="IPR050113">
    <property type="entry name" value="Ub_conjugating_enzyme"/>
</dbReference>
<dbReference type="Proteomes" id="UP000887540">
    <property type="component" value="Unplaced"/>
</dbReference>
<proteinExistence type="inferred from homology"/>
<dbReference type="PROSITE" id="PS50030">
    <property type="entry name" value="UBA"/>
    <property type="match status" value="1"/>
</dbReference>
<keyword evidence="3 7" id="KW-0547">Nucleotide-binding</keyword>
<evidence type="ECO:0000259" key="8">
    <source>
        <dbReference type="PROSITE" id="PS50030"/>
    </source>
</evidence>
<dbReference type="WBParaSite" id="ACRNAN_Path_782.g2956.t1">
    <property type="protein sequence ID" value="ACRNAN_Path_782.g2956.t1"/>
    <property type="gene ID" value="ACRNAN_Path_782.g2956"/>
</dbReference>
<feature type="domain" description="UBA" evidence="8">
    <location>
        <begin position="156"/>
        <end position="198"/>
    </location>
</feature>
<keyword evidence="4 7" id="KW-0833">Ubl conjugation pathway</keyword>
<accession>A0A914CBB0</accession>
<sequence>MSTAIHRITRETRDIQESADLLRQGILIEVNENNLMKIKAQVTGPEESCYEGGIFKVDIQVPSDYPFRPPKCRFETKIWHPNVSSEGSICLDILQSQWAASMTLRSVLLSIQNLLYNPEPRDPLNPHVAIQYGRNEQMFRDTAKFWSQHYANAQTPRDEAMWEKYKNLISMGFHPHKVIAGLSINDWNEMRAVDECLQ</sequence>
<keyword evidence="5 7" id="KW-0067">ATP-binding</keyword>
<dbReference type="PROSITE" id="PS00183">
    <property type="entry name" value="UBC_1"/>
    <property type="match status" value="1"/>
</dbReference>
<keyword evidence="2" id="KW-0808">Transferase</keyword>
<evidence type="ECO:0000256" key="2">
    <source>
        <dbReference type="ARBA" id="ARBA00022679"/>
    </source>
</evidence>
<organism evidence="10 11">
    <name type="scientific">Acrobeloides nanus</name>
    <dbReference type="NCBI Taxonomy" id="290746"/>
    <lineage>
        <taxon>Eukaryota</taxon>
        <taxon>Metazoa</taxon>
        <taxon>Ecdysozoa</taxon>
        <taxon>Nematoda</taxon>
        <taxon>Chromadorea</taxon>
        <taxon>Rhabditida</taxon>
        <taxon>Tylenchina</taxon>
        <taxon>Cephalobomorpha</taxon>
        <taxon>Cephaloboidea</taxon>
        <taxon>Cephalobidae</taxon>
        <taxon>Acrobeloides</taxon>
    </lineage>
</organism>
<feature type="domain" description="UBC core" evidence="9">
    <location>
        <begin position="3"/>
        <end position="152"/>
    </location>
</feature>
<comment type="similarity">
    <text evidence="7">Belongs to the ubiquitin-conjugating enzyme family.</text>
</comment>
<dbReference type="GO" id="GO:0032446">
    <property type="term" value="P:protein modification by small protein conjugation"/>
    <property type="evidence" value="ECO:0007669"/>
    <property type="project" value="UniProtKB-ARBA"/>
</dbReference>
<dbReference type="AlphaFoldDB" id="A0A914CBB0"/>
<evidence type="ECO:0000256" key="5">
    <source>
        <dbReference type="ARBA" id="ARBA00022840"/>
    </source>
</evidence>
<dbReference type="InterPro" id="IPR015940">
    <property type="entry name" value="UBA"/>
</dbReference>
<evidence type="ECO:0000313" key="10">
    <source>
        <dbReference type="Proteomes" id="UP000887540"/>
    </source>
</evidence>
<protein>
    <recommendedName>
        <fullName evidence="1">E2 ubiquitin-conjugating enzyme</fullName>
        <ecNumber evidence="1">2.3.2.23</ecNumber>
    </recommendedName>
</protein>
<keyword evidence="10" id="KW-1185">Reference proteome</keyword>
<dbReference type="GO" id="GO:0005524">
    <property type="term" value="F:ATP binding"/>
    <property type="evidence" value="ECO:0007669"/>
    <property type="project" value="UniProtKB-UniRule"/>
</dbReference>
<reference evidence="11" key="1">
    <citation type="submission" date="2022-11" db="UniProtKB">
        <authorList>
            <consortium name="WormBaseParasite"/>
        </authorList>
    </citation>
    <scope>IDENTIFICATION</scope>
</reference>
<evidence type="ECO:0000259" key="9">
    <source>
        <dbReference type="PROSITE" id="PS50127"/>
    </source>
</evidence>
<dbReference type="EC" id="2.3.2.23" evidence="1"/>
<dbReference type="InterPro" id="IPR000608">
    <property type="entry name" value="UBC"/>
</dbReference>
<dbReference type="Gene3D" id="3.10.110.10">
    <property type="entry name" value="Ubiquitin Conjugating Enzyme"/>
    <property type="match status" value="1"/>
</dbReference>
<evidence type="ECO:0000256" key="1">
    <source>
        <dbReference type="ARBA" id="ARBA00012486"/>
    </source>
</evidence>
<evidence type="ECO:0000256" key="7">
    <source>
        <dbReference type="RuleBase" id="RU362109"/>
    </source>
</evidence>
<dbReference type="GO" id="GO:0061631">
    <property type="term" value="F:ubiquitin conjugating enzyme activity"/>
    <property type="evidence" value="ECO:0007669"/>
    <property type="project" value="UniProtKB-EC"/>
</dbReference>
<evidence type="ECO:0000256" key="4">
    <source>
        <dbReference type="ARBA" id="ARBA00022786"/>
    </source>
</evidence>
<dbReference type="SUPFAM" id="SSF46934">
    <property type="entry name" value="UBA-like"/>
    <property type="match status" value="1"/>
</dbReference>
<dbReference type="PANTHER" id="PTHR24067">
    <property type="entry name" value="UBIQUITIN-CONJUGATING ENZYME E2"/>
    <property type="match status" value="1"/>
</dbReference>
<feature type="active site" description="Glycyl thioester intermediate" evidence="6">
    <location>
        <position position="90"/>
    </location>
</feature>
<dbReference type="Pfam" id="PF00179">
    <property type="entry name" value="UQ_con"/>
    <property type="match status" value="1"/>
</dbReference>
<name>A0A914CBB0_9BILA</name>
<dbReference type="InterPro" id="IPR016135">
    <property type="entry name" value="UBQ-conjugating_enzyme/RWD"/>
</dbReference>
<evidence type="ECO:0000256" key="3">
    <source>
        <dbReference type="ARBA" id="ARBA00022741"/>
    </source>
</evidence>
<dbReference type="FunFam" id="3.10.110.10:FF:000060">
    <property type="entry name" value="Ubiquitin conjugating enzyme (UbcB)"/>
    <property type="match status" value="1"/>
</dbReference>
<dbReference type="SMART" id="SM00212">
    <property type="entry name" value="UBCc"/>
    <property type="match status" value="1"/>
</dbReference>
<dbReference type="SUPFAM" id="SSF54495">
    <property type="entry name" value="UBC-like"/>
    <property type="match status" value="1"/>
</dbReference>
<evidence type="ECO:0000256" key="6">
    <source>
        <dbReference type="PROSITE-ProRule" id="PRU10133"/>
    </source>
</evidence>